<proteinExistence type="inferred from homology"/>
<dbReference type="Gene3D" id="3.30.465.10">
    <property type="match status" value="1"/>
</dbReference>
<keyword evidence="5" id="KW-0560">Oxidoreductase</keyword>
<comment type="cofactor">
    <cofactor evidence="1">
        <name>FAD</name>
        <dbReference type="ChEBI" id="CHEBI:57692"/>
    </cofactor>
</comment>
<dbReference type="GO" id="GO:0071949">
    <property type="term" value="F:FAD binding"/>
    <property type="evidence" value="ECO:0007669"/>
    <property type="project" value="InterPro"/>
</dbReference>
<name>U5XNI5_9ACTN</name>
<dbReference type="InterPro" id="IPR036318">
    <property type="entry name" value="FAD-bd_PCMH-like_sf"/>
</dbReference>
<dbReference type="InterPro" id="IPR050416">
    <property type="entry name" value="FAD-linked_Oxidoreductase"/>
</dbReference>
<evidence type="ECO:0000256" key="5">
    <source>
        <dbReference type="ARBA" id="ARBA00023002"/>
    </source>
</evidence>
<keyword evidence="3" id="KW-0285">Flavoprotein</keyword>
<keyword evidence="4" id="KW-0274">FAD</keyword>
<dbReference type="Gene3D" id="3.40.462.20">
    <property type="match status" value="1"/>
</dbReference>
<evidence type="ECO:0000256" key="1">
    <source>
        <dbReference type="ARBA" id="ARBA00001974"/>
    </source>
</evidence>
<feature type="domain" description="FAD-binding PCMH-type" evidence="6">
    <location>
        <begin position="74"/>
        <end position="254"/>
    </location>
</feature>
<dbReference type="InterPro" id="IPR012951">
    <property type="entry name" value="BBE"/>
</dbReference>
<dbReference type="PROSITE" id="PS51318">
    <property type="entry name" value="TAT"/>
    <property type="match status" value="1"/>
</dbReference>
<comment type="similarity">
    <text evidence="2">Belongs to the oxygen-dependent FAD-linked oxidoreductase family.</text>
</comment>
<dbReference type="SUPFAM" id="SSF56176">
    <property type="entry name" value="FAD-binding/transporter-associated domain-like"/>
    <property type="match status" value="1"/>
</dbReference>
<sequence>MLNEFTRRGFLGSAAAVGGATVVTTAVPGAQAAEAAVPEAAQGGACGARTGLVQVDRTDRRYQDLVSRGFNGRFRGRPDAVYVVHTADQVVDAVNRALDAGQRIAVRSGGHCFEGFVDDPAVRAVIDMSEMRQVFYDSAKRAFAVEPGATLGEAYRTLYLDWGVTIPAGVCPQVGVGGHVLGGGYGPLSRRDGVVADHLHAVEVVVVDASGRARKVVATSAAGDPNRELWWAHTGGGGGNFGIVTKYWFRTPGATGNDPSGLLPKAPKSTLRHIVTWEWSALTEKAFTRIIDNHGAWHQRNSAADTPYASLHSVFYLNSKAAGQILLDIQIDGGLDGAEGLLNDFVAAINEGTGVEPAVQRSTEPWLRGTLANKFDTGGFDRTKSKGAYLRKPWTAAQAATLYRYLSADTQVWGEVSLYSYGAKVNSVPETATATAQRDSIIKVWMSATWMDPTQDDANLAWIREIYRDVFATTGGVPVPGDRTEGTFINYPDIDLADPEWNTSGVPWHTLYYKGNYPRLQKVKARWDPRNVFRHALSVRLPD</sequence>
<dbReference type="InterPro" id="IPR006094">
    <property type="entry name" value="Oxid_FAD_bind_N"/>
</dbReference>
<dbReference type="EMBL" id="KF563088">
    <property type="protein sequence ID" value="AGZ78367.1"/>
    <property type="molecule type" value="Genomic_DNA"/>
</dbReference>
<dbReference type="Pfam" id="PF01565">
    <property type="entry name" value="FAD_binding_4"/>
    <property type="match status" value="1"/>
</dbReference>
<evidence type="ECO:0000313" key="7">
    <source>
        <dbReference type="EMBL" id="AGZ78367.1"/>
    </source>
</evidence>
<dbReference type="Pfam" id="PF08031">
    <property type="entry name" value="BBE"/>
    <property type="match status" value="1"/>
</dbReference>
<dbReference type="PANTHER" id="PTHR42973:SF39">
    <property type="entry name" value="FAD-BINDING PCMH-TYPE DOMAIN-CONTAINING PROTEIN"/>
    <property type="match status" value="1"/>
</dbReference>
<dbReference type="InterPro" id="IPR016166">
    <property type="entry name" value="FAD-bd_PCMH"/>
</dbReference>
<dbReference type="GO" id="GO:0016491">
    <property type="term" value="F:oxidoreductase activity"/>
    <property type="evidence" value="ECO:0007669"/>
    <property type="project" value="UniProtKB-KW"/>
</dbReference>
<dbReference type="InterPro" id="IPR006311">
    <property type="entry name" value="TAT_signal"/>
</dbReference>
<evidence type="ECO:0000259" key="6">
    <source>
        <dbReference type="PROSITE" id="PS51387"/>
    </source>
</evidence>
<reference evidence="7" key="1">
    <citation type="journal article" date="2013" name="Org. Lett.">
        <title>Nivetetracyclates A and B: Novel Compounds Isolated from Streptomyces niveus.</title>
        <authorList>
            <person name="Chen C."/>
            <person name="Liu X."/>
            <person name="Abdel-Mageed W.M."/>
            <person name="Guo H."/>
            <person name="Hou W."/>
            <person name="Jaspars M."/>
            <person name="Li L."/>
            <person name="Xie F."/>
            <person name="Ren B."/>
            <person name="Wang Q."/>
            <person name="Dai H."/>
            <person name="Song F."/>
            <person name="Zhang L."/>
        </authorList>
    </citation>
    <scope>NUCLEOTIDE SEQUENCE</scope>
    <source>
        <strain evidence="7">LS2151</strain>
    </source>
</reference>
<dbReference type="PROSITE" id="PS51387">
    <property type="entry name" value="FAD_PCMH"/>
    <property type="match status" value="1"/>
</dbReference>
<accession>U5XNI5</accession>
<gene>
    <name evidence="7" type="primary">nivO</name>
</gene>
<dbReference type="PANTHER" id="PTHR42973">
    <property type="entry name" value="BINDING OXIDOREDUCTASE, PUTATIVE (AFU_ORTHOLOGUE AFUA_1G17690)-RELATED"/>
    <property type="match status" value="1"/>
</dbReference>
<dbReference type="AlphaFoldDB" id="U5XNI5"/>
<organism evidence="7">
    <name type="scientific">Streptomyces sp. Ls2151</name>
    <dbReference type="NCBI Taxonomy" id="1030489"/>
    <lineage>
        <taxon>Bacteria</taxon>
        <taxon>Bacillati</taxon>
        <taxon>Actinomycetota</taxon>
        <taxon>Actinomycetes</taxon>
        <taxon>Kitasatosporales</taxon>
        <taxon>Streptomycetaceae</taxon>
        <taxon>Streptomyces</taxon>
    </lineage>
</organism>
<evidence type="ECO:0000256" key="4">
    <source>
        <dbReference type="ARBA" id="ARBA00022827"/>
    </source>
</evidence>
<dbReference type="InterPro" id="IPR016169">
    <property type="entry name" value="FAD-bd_PCMH_sub2"/>
</dbReference>
<protein>
    <submittedName>
        <fullName evidence="7">NivO</fullName>
    </submittedName>
</protein>
<evidence type="ECO:0000256" key="3">
    <source>
        <dbReference type="ARBA" id="ARBA00022630"/>
    </source>
</evidence>
<evidence type="ECO:0000256" key="2">
    <source>
        <dbReference type="ARBA" id="ARBA00005466"/>
    </source>
</evidence>